<organism evidence="1">
    <name type="scientific">mine drainage metagenome</name>
    <dbReference type="NCBI Taxonomy" id="410659"/>
    <lineage>
        <taxon>unclassified sequences</taxon>
        <taxon>metagenomes</taxon>
        <taxon>ecological metagenomes</taxon>
    </lineage>
</organism>
<dbReference type="AlphaFoldDB" id="A0A1J5S0M3"/>
<protein>
    <recommendedName>
        <fullName evidence="2">DUF4390 domain-containing protein</fullName>
    </recommendedName>
</protein>
<proteinExistence type="predicted"/>
<dbReference type="InterPro" id="IPR025500">
    <property type="entry name" value="DUF4390"/>
</dbReference>
<evidence type="ECO:0000313" key="1">
    <source>
        <dbReference type="EMBL" id="OIQ97711.1"/>
    </source>
</evidence>
<dbReference type="Pfam" id="PF14334">
    <property type="entry name" value="DUF4390"/>
    <property type="match status" value="1"/>
</dbReference>
<evidence type="ECO:0008006" key="2">
    <source>
        <dbReference type="Google" id="ProtNLM"/>
    </source>
</evidence>
<comment type="caution">
    <text evidence="1">The sequence shown here is derived from an EMBL/GenBank/DDBJ whole genome shotgun (WGS) entry which is preliminary data.</text>
</comment>
<gene>
    <name evidence="1" type="ORF">GALL_203320</name>
</gene>
<name>A0A1J5S0M3_9ZZZZ</name>
<reference evidence="1" key="1">
    <citation type="submission" date="2016-10" db="EMBL/GenBank/DDBJ databases">
        <title>Sequence of Gallionella enrichment culture.</title>
        <authorList>
            <person name="Poehlein A."/>
            <person name="Muehling M."/>
            <person name="Daniel R."/>
        </authorList>
    </citation>
    <scope>NUCLEOTIDE SEQUENCE</scope>
</reference>
<sequence length="191" mass="21156">MRWPLWLLVLALFVLPAASRAGAIEPVSARLIAGDDAYLLSAEFKVDLGAHLEEAVSRGVPLYFLLEFDLTRNRWYWVNEHIAGKTINYRLSYDALTRQYRLASGGLYQSFATLGEALRVMGRVFALPVVGKGEVKAGDVYQAALRLSLDRQQLPKPFQVDAIANSGWQVDAQTLRWQFMPGTPGSGAASK</sequence>
<accession>A0A1J5S0M3</accession>
<dbReference type="EMBL" id="MLJW01000129">
    <property type="protein sequence ID" value="OIQ97711.1"/>
    <property type="molecule type" value="Genomic_DNA"/>
</dbReference>